<dbReference type="InterPro" id="IPR002656">
    <property type="entry name" value="Acyl_transf_3_dom"/>
</dbReference>
<feature type="transmembrane region" description="Helical" evidence="2">
    <location>
        <begin position="273"/>
        <end position="290"/>
    </location>
</feature>
<proteinExistence type="predicted"/>
<evidence type="ECO:0000259" key="3">
    <source>
        <dbReference type="Pfam" id="PF01757"/>
    </source>
</evidence>
<dbReference type="GO" id="GO:0016020">
    <property type="term" value="C:membrane"/>
    <property type="evidence" value="ECO:0007669"/>
    <property type="project" value="TreeGrafter"/>
</dbReference>
<evidence type="ECO:0000313" key="4">
    <source>
        <dbReference type="EMBL" id="TCO13433.1"/>
    </source>
</evidence>
<dbReference type="AlphaFoldDB" id="A0A4R2GST9"/>
<evidence type="ECO:0000256" key="2">
    <source>
        <dbReference type="SAM" id="Phobius"/>
    </source>
</evidence>
<dbReference type="Pfam" id="PF01757">
    <property type="entry name" value="Acyl_transf_3"/>
    <property type="match status" value="1"/>
</dbReference>
<dbReference type="PANTHER" id="PTHR23028">
    <property type="entry name" value="ACETYLTRANSFERASE"/>
    <property type="match status" value="1"/>
</dbReference>
<dbReference type="EMBL" id="SLWL01000006">
    <property type="protein sequence ID" value="TCO13433.1"/>
    <property type="molecule type" value="Genomic_DNA"/>
</dbReference>
<name>A0A4R2GST9_9HYPH</name>
<dbReference type="GO" id="GO:0016747">
    <property type="term" value="F:acyltransferase activity, transferring groups other than amino-acyl groups"/>
    <property type="evidence" value="ECO:0007669"/>
    <property type="project" value="InterPro"/>
</dbReference>
<reference evidence="4 5" key="1">
    <citation type="submission" date="2019-03" db="EMBL/GenBank/DDBJ databases">
        <title>Genomic Encyclopedia of Type Strains, Phase IV (KMG-IV): sequencing the most valuable type-strain genomes for metagenomic binning, comparative biology and taxonomic classification.</title>
        <authorList>
            <person name="Goeker M."/>
        </authorList>
    </citation>
    <scope>NUCLEOTIDE SEQUENCE [LARGE SCALE GENOMIC DNA]</scope>
    <source>
        <strain evidence="4 5">DSM 22958</strain>
    </source>
</reference>
<keyword evidence="5" id="KW-1185">Reference proteome</keyword>
<accession>A0A4R2GST9</accession>
<dbReference type="InterPro" id="IPR050879">
    <property type="entry name" value="Acyltransferase_3"/>
</dbReference>
<evidence type="ECO:0000256" key="1">
    <source>
        <dbReference type="SAM" id="MobiDB-lite"/>
    </source>
</evidence>
<sequence>MQSSSARPDTSASVQGQGSHLGHDAHPGQAARAEKDPHGAHDGGAAVPATHPRADGRTLALLQALRAFAAIAVIIYHCHSEALNWLYPGQPRPPEIFPWMAGVDVFFVISGFIIVLSSRKLFGAPGGFRLFVMRRLIRVLPLYWAMTSLFLLVVLLAPGVLNSGVPDWRQILASYLFFPWPRADGLALPVYSLGWTLNYEMMFYTLCAGAVLLPRRLAVMAVALVLGLGVLIGALAGPLPEPFQFWTRPLVLDFIFGLFLGLLYGRGVAISPLLAWPGALVAVALLAMDLPTRPPLSDWPTLGPIAGYGLPATLLVAMAAFGETQKLSARVVGRIDFFRRPFASVVRVFAELGDASYALYLLHPFIIRAMRQVFVMLGFGTWMTSTLFALAGVIASSIGGWLLYRLVEAPVLRWLRRRAGV</sequence>
<dbReference type="RefSeq" id="WP_132006388.1">
    <property type="nucleotide sequence ID" value="NZ_JBHUNN010000002.1"/>
</dbReference>
<comment type="caution">
    <text evidence="4">The sequence shown here is derived from an EMBL/GenBank/DDBJ whole genome shotgun (WGS) entry which is preliminary data.</text>
</comment>
<feature type="domain" description="Acyltransferase 3" evidence="3">
    <location>
        <begin position="62"/>
        <end position="404"/>
    </location>
</feature>
<feature type="transmembrane region" description="Helical" evidence="2">
    <location>
        <begin position="96"/>
        <end position="118"/>
    </location>
</feature>
<feature type="transmembrane region" description="Helical" evidence="2">
    <location>
        <begin position="139"/>
        <end position="161"/>
    </location>
</feature>
<dbReference type="OrthoDB" id="9767863at2"/>
<feature type="compositionally biased region" description="Polar residues" evidence="1">
    <location>
        <begin position="1"/>
        <end position="18"/>
    </location>
</feature>
<gene>
    <name evidence="4" type="ORF">EV666_106145</name>
</gene>
<feature type="transmembrane region" description="Helical" evidence="2">
    <location>
        <begin position="186"/>
        <end position="206"/>
    </location>
</feature>
<feature type="transmembrane region" description="Helical" evidence="2">
    <location>
        <begin position="218"/>
        <end position="239"/>
    </location>
</feature>
<feature type="transmembrane region" description="Helical" evidence="2">
    <location>
        <begin position="342"/>
        <end position="362"/>
    </location>
</feature>
<feature type="transmembrane region" description="Helical" evidence="2">
    <location>
        <begin position="59"/>
        <end position="76"/>
    </location>
</feature>
<feature type="transmembrane region" description="Helical" evidence="2">
    <location>
        <begin position="382"/>
        <end position="407"/>
    </location>
</feature>
<dbReference type="Proteomes" id="UP000294881">
    <property type="component" value="Unassembled WGS sequence"/>
</dbReference>
<dbReference type="GO" id="GO:0000271">
    <property type="term" value="P:polysaccharide biosynthetic process"/>
    <property type="evidence" value="ECO:0007669"/>
    <property type="project" value="TreeGrafter"/>
</dbReference>
<keyword evidence="2" id="KW-0472">Membrane</keyword>
<keyword evidence="2" id="KW-1133">Transmembrane helix</keyword>
<feature type="region of interest" description="Disordered" evidence="1">
    <location>
        <begin position="1"/>
        <end position="51"/>
    </location>
</feature>
<keyword evidence="2" id="KW-0812">Transmembrane</keyword>
<organism evidence="4 5">
    <name type="scientific">Camelimonas lactis</name>
    <dbReference type="NCBI Taxonomy" id="659006"/>
    <lineage>
        <taxon>Bacteria</taxon>
        <taxon>Pseudomonadati</taxon>
        <taxon>Pseudomonadota</taxon>
        <taxon>Alphaproteobacteria</taxon>
        <taxon>Hyphomicrobiales</taxon>
        <taxon>Chelatococcaceae</taxon>
        <taxon>Camelimonas</taxon>
    </lineage>
</organism>
<feature type="transmembrane region" description="Helical" evidence="2">
    <location>
        <begin position="245"/>
        <end position="264"/>
    </location>
</feature>
<feature type="compositionally biased region" description="Basic and acidic residues" evidence="1">
    <location>
        <begin position="21"/>
        <end position="41"/>
    </location>
</feature>
<evidence type="ECO:0000313" key="5">
    <source>
        <dbReference type="Proteomes" id="UP000294881"/>
    </source>
</evidence>
<protein>
    <submittedName>
        <fullName evidence="4">Peptidoglycan/LPS O-acetylase OafA/YrhL</fullName>
    </submittedName>
</protein>
<feature type="transmembrane region" description="Helical" evidence="2">
    <location>
        <begin position="302"/>
        <end position="321"/>
    </location>
</feature>
<dbReference type="PANTHER" id="PTHR23028:SF131">
    <property type="entry name" value="BLR2367 PROTEIN"/>
    <property type="match status" value="1"/>
</dbReference>